<dbReference type="EMBL" id="BMAO01003194">
    <property type="protein sequence ID" value="GFQ86285.1"/>
    <property type="molecule type" value="Genomic_DNA"/>
</dbReference>
<keyword evidence="3" id="KW-1185">Reference proteome</keyword>
<comment type="caution">
    <text evidence="2">The sequence shown here is derived from an EMBL/GenBank/DDBJ whole genome shotgun (WGS) entry which is preliminary data.</text>
</comment>
<accession>A0A8X6KTR4</accession>
<dbReference type="Proteomes" id="UP000887116">
    <property type="component" value="Unassembled WGS sequence"/>
</dbReference>
<gene>
    <name evidence="2" type="ORF">TNCT_394351</name>
</gene>
<reference evidence="2" key="1">
    <citation type="submission" date="2020-07" db="EMBL/GenBank/DDBJ databases">
        <title>Multicomponent nature underlies the extraordinary mechanical properties of spider dragline silk.</title>
        <authorList>
            <person name="Kono N."/>
            <person name="Nakamura H."/>
            <person name="Mori M."/>
            <person name="Yoshida Y."/>
            <person name="Ohtoshi R."/>
            <person name="Malay A.D."/>
            <person name="Moran D.A.P."/>
            <person name="Tomita M."/>
            <person name="Numata K."/>
            <person name="Arakawa K."/>
        </authorList>
    </citation>
    <scope>NUCLEOTIDE SEQUENCE</scope>
</reference>
<dbReference type="OrthoDB" id="10429732at2759"/>
<sequence length="193" mass="21581">MTSIEEPGSQVGDNCEQSINMEDVSITPPLTDEERCATIKGFEKQYHIFDARKDYVVCMLEIERKIPSPTTETWTQLEDELKHLDIKTKFLEGKMNEFLPCPIALSLSLCTHNYKFKAVKRPAESILRPAKLTAGLIKNPTGKNINSKSNDFSFPKKTAKPVPVENTINQINTTNSFSALNTAKADAEDVTLS</sequence>
<evidence type="ECO:0000313" key="2">
    <source>
        <dbReference type="EMBL" id="GFQ86285.1"/>
    </source>
</evidence>
<name>A0A8X6KTR4_TRICU</name>
<organism evidence="2 3">
    <name type="scientific">Trichonephila clavata</name>
    <name type="common">Joro spider</name>
    <name type="synonym">Nephila clavata</name>
    <dbReference type="NCBI Taxonomy" id="2740835"/>
    <lineage>
        <taxon>Eukaryota</taxon>
        <taxon>Metazoa</taxon>
        <taxon>Ecdysozoa</taxon>
        <taxon>Arthropoda</taxon>
        <taxon>Chelicerata</taxon>
        <taxon>Arachnida</taxon>
        <taxon>Araneae</taxon>
        <taxon>Araneomorphae</taxon>
        <taxon>Entelegynae</taxon>
        <taxon>Araneoidea</taxon>
        <taxon>Nephilidae</taxon>
        <taxon>Trichonephila</taxon>
    </lineage>
</organism>
<protein>
    <submittedName>
        <fullName evidence="2">Uncharacterized protein</fullName>
    </submittedName>
</protein>
<dbReference type="AlphaFoldDB" id="A0A8X6KTR4"/>
<feature type="compositionally biased region" description="Polar residues" evidence="1">
    <location>
        <begin position="11"/>
        <end position="20"/>
    </location>
</feature>
<proteinExistence type="predicted"/>
<evidence type="ECO:0000313" key="3">
    <source>
        <dbReference type="Proteomes" id="UP000887116"/>
    </source>
</evidence>
<evidence type="ECO:0000256" key="1">
    <source>
        <dbReference type="SAM" id="MobiDB-lite"/>
    </source>
</evidence>
<feature type="region of interest" description="Disordered" evidence="1">
    <location>
        <begin position="1"/>
        <end position="24"/>
    </location>
</feature>